<evidence type="ECO:0000313" key="4">
    <source>
        <dbReference type="Proteomes" id="UP000663832"/>
    </source>
</evidence>
<reference evidence="2" key="1">
    <citation type="submission" date="2021-02" db="EMBL/GenBank/DDBJ databases">
        <authorList>
            <person name="Nowell W R."/>
        </authorList>
    </citation>
    <scope>NUCLEOTIDE SEQUENCE</scope>
</reference>
<sequence length="1199" mass="135837">MEGIKRPLDDVISNENNNKKRKLFVTTDIFADMEPDTPFRSCYESLTDELIYKIFDYLDVNDIYFGFFYLNNRFQNLYLNSNIAYQLNVSNISKRDFQSYHHHVLKPNHDRIKIFRLSNPFTIDMIFSPSHLIINFIQIEKLILDNISSKYLLNILKYLIHLPQLYSLNLSIIDYIDNPSPIFLHIFCLTKLKSCQLTYQVEEDLLNDFTQLEQSSIEYLIINSHFRYESLQEFLLCLPKLRHLSMNSLIGSDHASKIEFAPIELKDLKSISLELYSIHFHQLKNLITNCFKHIEKLSITTFNDSTYLSGKQWQQIISSSLPNLRIFDLQNNYNSMWNKFVYAWLSTDFQSSFWKDKQWFFQHCYDGELKSNNGIFFSTNPYRRKDYQFYWNGDHNRTNSNMKQDDFKSIHNLFLHDAPNNNEPVSYFPNVKEVTIYHCDSILTSLNRILPLHQLNKLVIDSKKFRVNEILNLIEVTPNLKTFQLFYYSFDENRLKLIEENEIYQSVINKTKIENFQIIHCCSLKEISFFMNLFPKLKSFETGLLKKEFIFIIQYLLLNMAHLNFLCIKDLSETYLDKINLLIESNNLLKDYSIKLIDDDLFLWWHSCIVWVSLCLFSVVPFTSAISIASLNFTDLPSDNLSGIVDKITPSVETLSIEHSAPKCSSKDLPNLYDASIKELQDGLKKNCFTSVDLVNAYIARIDEVNFKGPTLNAVIEISPSALKAAISADTLRKSGKVLSPLHGIPILLKDNIATRSEDGMNTTAGSFALLGSITQGEATVAEKLRNAGAIILGKTALSEWANFRGFNIPNGWSGRGGQATSPFYPQGDACGSSTGSAIASSIGLAAATLGTETDGSIICPSNRNNVVAIKPTVGLVSRNLVIPISQNQDTVGPICRSVADAAAMLTIIAGRDSADNYTLSQAEQVPCYTDHLKKDGLKGARIGVLRHIFTNSTFNGYPNYVIAEFNNTIENVFKKLGAIIIDPADLETADELAASDSELTVLTFDLKYKINEYLSQLKSIPSEVRTLQDLINYNNIHADVEMPLGRDNQILFLMAQNTTNLQDPIYLNALNTSRDLGGRRGIDATLKKYNLDALIAPSEGFTTTPAAVAGCPIITVPLGFLPNDTQVMTDDDTNSLNSPVWPAPNFPFGISFMGTAYSEAKLIELAYCYEQATLNRNKGQPFKAAIPKSQLSDIVHRK</sequence>
<evidence type="ECO:0000313" key="2">
    <source>
        <dbReference type="EMBL" id="CAF1054249.1"/>
    </source>
</evidence>
<dbReference type="EMBL" id="CAJNOM010000103">
    <property type="protein sequence ID" value="CAF1054249.1"/>
    <property type="molecule type" value="Genomic_DNA"/>
</dbReference>
<dbReference type="Proteomes" id="UP000663877">
    <property type="component" value="Unassembled WGS sequence"/>
</dbReference>
<dbReference type="Gene3D" id="3.90.1300.10">
    <property type="entry name" value="Amidase signature (AS) domain"/>
    <property type="match status" value="1"/>
</dbReference>
<evidence type="ECO:0000259" key="1">
    <source>
        <dbReference type="Pfam" id="PF01425"/>
    </source>
</evidence>
<gene>
    <name evidence="3" type="ORF">BJG266_LOCUS27851</name>
    <name evidence="2" type="ORF">QVE165_LOCUS17791</name>
</gene>
<organism evidence="2 4">
    <name type="scientific">Adineta steineri</name>
    <dbReference type="NCBI Taxonomy" id="433720"/>
    <lineage>
        <taxon>Eukaryota</taxon>
        <taxon>Metazoa</taxon>
        <taxon>Spiralia</taxon>
        <taxon>Gnathifera</taxon>
        <taxon>Rotifera</taxon>
        <taxon>Eurotatoria</taxon>
        <taxon>Bdelloidea</taxon>
        <taxon>Adinetida</taxon>
        <taxon>Adinetidae</taxon>
        <taxon>Adineta</taxon>
    </lineage>
</organism>
<dbReference type="AlphaFoldDB" id="A0A814KP89"/>
<dbReference type="PANTHER" id="PTHR42678">
    <property type="entry name" value="AMIDASE"/>
    <property type="match status" value="1"/>
</dbReference>
<accession>A0A814KP89</accession>
<dbReference type="Proteomes" id="UP000663832">
    <property type="component" value="Unassembled WGS sequence"/>
</dbReference>
<keyword evidence="4" id="KW-1185">Reference proteome</keyword>
<comment type="caution">
    <text evidence="2">The sequence shown here is derived from an EMBL/GenBank/DDBJ whole genome shotgun (WGS) entry which is preliminary data.</text>
</comment>
<dbReference type="Pfam" id="PF01425">
    <property type="entry name" value="Amidase"/>
    <property type="match status" value="1"/>
</dbReference>
<feature type="domain" description="Amidase" evidence="1">
    <location>
        <begin position="693"/>
        <end position="1163"/>
    </location>
</feature>
<dbReference type="OrthoDB" id="421993at2759"/>
<evidence type="ECO:0000313" key="3">
    <source>
        <dbReference type="EMBL" id="CAF1218588.1"/>
    </source>
</evidence>
<protein>
    <recommendedName>
        <fullName evidence="1">Amidase domain-containing protein</fullName>
    </recommendedName>
</protein>
<dbReference type="EMBL" id="CAJNOI010000269">
    <property type="protein sequence ID" value="CAF1218588.1"/>
    <property type="molecule type" value="Genomic_DNA"/>
</dbReference>
<dbReference type="InterPro" id="IPR036928">
    <property type="entry name" value="AS_sf"/>
</dbReference>
<proteinExistence type="predicted"/>
<dbReference type="InterPro" id="IPR023631">
    <property type="entry name" value="Amidase_dom"/>
</dbReference>
<dbReference type="SUPFAM" id="SSF75304">
    <property type="entry name" value="Amidase signature (AS) enzymes"/>
    <property type="match status" value="1"/>
</dbReference>
<dbReference type="SUPFAM" id="SSF52047">
    <property type="entry name" value="RNI-like"/>
    <property type="match status" value="1"/>
</dbReference>
<name>A0A814KP89_9BILA</name>
<dbReference type="PANTHER" id="PTHR42678:SF34">
    <property type="entry name" value="OS04G0183300 PROTEIN"/>
    <property type="match status" value="1"/>
</dbReference>